<dbReference type="Proteomes" id="UP000307164">
    <property type="component" value="Unassembled WGS sequence"/>
</dbReference>
<comment type="caution">
    <text evidence="1">The sequence shown here is derived from an EMBL/GenBank/DDBJ whole genome shotgun (WGS) entry which is preliminary data.</text>
</comment>
<evidence type="ECO:0000313" key="3">
    <source>
        <dbReference type="Proteomes" id="UP000307164"/>
    </source>
</evidence>
<dbReference type="EMBL" id="PNBX01000003">
    <property type="protein sequence ID" value="TMO70530.1"/>
    <property type="molecule type" value="Genomic_DNA"/>
</dbReference>
<dbReference type="AlphaFoldDB" id="A0A5S3VF50"/>
<dbReference type="RefSeq" id="WP_138589584.1">
    <property type="nucleotide sequence ID" value="NZ_PNBW01000019.1"/>
</dbReference>
<reference evidence="3 4" key="1">
    <citation type="submission" date="2018-01" db="EMBL/GenBank/DDBJ databases">
        <authorList>
            <person name="Paulsen S."/>
            <person name="Gram L.K."/>
        </authorList>
    </citation>
    <scope>NUCLEOTIDE SEQUENCE [LARGE SCALE GENOMIC DNA]</scope>
    <source>
        <strain evidence="1 4">S3790</strain>
        <strain evidence="2 3">S3895</strain>
    </source>
</reference>
<evidence type="ECO:0000313" key="2">
    <source>
        <dbReference type="EMBL" id="TMO77699.1"/>
    </source>
</evidence>
<dbReference type="EMBL" id="PNBW01000019">
    <property type="protein sequence ID" value="TMO77699.1"/>
    <property type="molecule type" value="Genomic_DNA"/>
</dbReference>
<evidence type="ECO:0000313" key="4">
    <source>
        <dbReference type="Proteomes" id="UP000307217"/>
    </source>
</evidence>
<name>A0A5S3VF50_9GAMM</name>
<keyword evidence="3" id="KW-1185">Reference proteome</keyword>
<evidence type="ECO:0000313" key="1">
    <source>
        <dbReference type="EMBL" id="TMO70530.1"/>
    </source>
</evidence>
<accession>A0A5S3VF50</accession>
<evidence type="ECO:0008006" key="5">
    <source>
        <dbReference type="Google" id="ProtNLM"/>
    </source>
</evidence>
<dbReference type="Pfam" id="PF07295">
    <property type="entry name" value="DUF1451"/>
    <property type="match status" value="1"/>
</dbReference>
<dbReference type="OrthoDB" id="3174978at2"/>
<dbReference type="Proteomes" id="UP000307217">
    <property type="component" value="Unassembled WGS sequence"/>
</dbReference>
<protein>
    <recommendedName>
        <fullName evidence="5">Zinc ribbon-containing protein</fullName>
    </recommendedName>
</protein>
<proteinExistence type="predicted"/>
<gene>
    <name evidence="1" type="ORF">CWC19_01040</name>
    <name evidence="2" type="ORF">CWC20_03690</name>
</gene>
<organism evidence="1 4">
    <name type="scientific">Pseudoalteromonas aurantia</name>
    <dbReference type="NCBI Taxonomy" id="43654"/>
    <lineage>
        <taxon>Bacteria</taxon>
        <taxon>Pseudomonadati</taxon>
        <taxon>Pseudomonadota</taxon>
        <taxon>Gammaproteobacteria</taxon>
        <taxon>Alteromonadales</taxon>
        <taxon>Pseudoalteromonadaceae</taxon>
        <taxon>Pseudoalteromonas</taxon>
    </lineage>
</organism>
<sequence>MSAYKQWLTHFSEWLKDVKDHELDDLIEKFVEQQQALQQLGKEKIQQYHYYLRRDLEHFSTHQRHYNDLAWQELKASIWYELSQLEDRTQLEWLALLQDFEHDGVYKAGEWIAMGQLVCKNCDHKLDVLYASEISPCSECEHTEFIRKALSP</sequence>
<dbReference type="InterPro" id="IPR009912">
    <property type="entry name" value="DUF1451"/>
</dbReference>
<reference evidence="1" key="3">
    <citation type="submission" date="2019-09" db="EMBL/GenBank/DDBJ databases">
        <title>Co-occurence of chitin degradation, pigmentation and bioactivity in marine Pseudoalteromonas.</title>
        <authorList>
            <person name="Sonnenschein E.C."/>
            <person name="Bech P.K."/>
        </authorList>
    </citation>
    <scope>NUCLEOTIDE SEQUENCE</scope>
    <source>
        <strain evidence="1">S3790</strain>
        <strain evidence="2 3">S3895</strain>
    </source>
</reference>
<reference evidence="4" key="2">
    <citation type="submission" date="2019-06" db="EMBL/GenBank/DDBJ databases">
        <title>Co-occurence of chitin degradation, pigmentation and bioactivity in marine Pseudoalteromonas.</title>
        <authorList>
            <person name="Sonnenschein E.C."/>
            <person name="Bech P.K."/>
        </authorList>
    </citation>
    <scope>NUCLEOTIDE SEQUENCE [LARGE SCALE GENOMIC DNA]</scope>
    <source>
        <strain evidence="4">S3790</strain>
    </source>
</reference>